<accession>A0A7W4W826</accession>
<keyword evidence="4" id="KW-1185">Reference proteome</keyword>
<keyword evidence="1" id="KW-1133">Transmembrane helix</keyword>
<dbReference type="RefSeq" id="WP_183455813.1">
    <property type="nucleotide sequence ID" value="NZ_JACHWZ010000001.1"/>
</dbReference>
<feature type="transmembrane region" description="Helical" evidence="1">
    <location>
        <begin position="282"/>
        <end position="303"/>
    </location>
</feature>
<evidence type="ECO:0008006" key="5">
    <source>
        <dbReference type="Google" id="ProtNLM"/>
    </source>
</evidence>
<comment type="caution">
    <text evidence="3">The sequence shown here is derived from an EMBL/GenBank/DDBJ whole genome shotgun (WGS) entry which is preliminary data.</text>
</comment>
<organism evidence="3 4">
    <name type="scientific">Microbulbifer rhizosphaerae</name>
    <dbReference type="NCBI Taxonomy" id="1562603"/>
    <lineage>
        <taxon>Bacteria</taxon>
        <taxon>Pseudomonadati</taxon>
        <taxon>Pseudomonadota</taxon>
        <taxon>Gammaproteobacteria</taxon>
        <taxon>Cellvibrionales</taxon>
        <taxon>Microbulbiferaceae</taxon>
        <taxon>Microbulbifer</taxon>
    </lineage>
</organism>
<keyword evidence="1" id="KW-0812">Transmembrane</keyword>
<sequence length="323" mass="36943">MVNIIETAKAVALYLIVSAAVTQAQAQSSAIECAYDHSTRYVLDYSQILPVSAFFNSLPEQTQKDPSKKITSELGRIKLTTRYFDTPDLRLLENGSEISFRTNHNLPVYRQEKEVITIAQGGVFQSFNPKNYKQKVTSEDSHPLIGRIQRKYRPEVLARITQLGIDNPLQLQEVLLVDTEVVTHQLRFFGNPITAISIKSHAISNFGVPTRLTIFEIERINQRSQLEEAERKQLANLLCTIEQQLKDTVPGLDRSTASELQIFIQAALHKLPLYNHFRVNPLYFKLGQIAILATIGFLLLYLIQERHHPIRQHWQCLTSRPRL</sequence>
<feature type="signal peptide" evidence="2">
    <location>
        <begin position="1"/>
        <end position="26"/>
    </location>
</feature>
<keyword evidence="2" id="KW-0732">Signal</keyword>
<evidence type="ECO:0000313" key="3">
    <source>
        <dbReference type="EMBL" id="MBB3059432.1"/>
    </source>
</evidence>
<gene>
    <name evidence="3" type="ORF">FHS09_000233</name>
</gene>
<evidence type="ECO:0000256" key="2">
    <source>
        <dbReference type="SAM" id="SignalP"/>
    </source>
</evidence>
<dbReference type="EMBL" id="JACHWZ010000001">
    <property type="protein sequence ID" value="MBB3059432.1"/>
    <property type="molecule type" value="Genomic_DNA"/>
</dbReference>
<evidence type="ECO:0000313" key="4">
    <source>
        <dbReference type="Proteomes" id="UP000535937"/>
    </source>
</evidence>
<evidence type="ECO:0000256" key="1">
    <source>
        <dbReference type="SAM" id="Phobius"/>
    </source>
</evidence>
<reference evidence="3 4" key="1">
    <citation type="submission" date="2020-08" db="EMBL/GenBank/DDBJ databases">
        <title>Genomic Encyclopedia of Type Strains, Phase III (KMG-III): the genomes of soil and plant-associated and newly described type strains.</title>
        <authorList>
            <person name="Whitman W."/>
        </authorList>
    </citation>
    <scope>NUCLEOTIDE SEQUENCE [LARGE SCALE GENOMIC DNA]</scope>
    <source>
        <strain evidence="3 4">CECT 8799</strain>
    </source>
</reference>
<dbReference type="AlphaFoldDB" id="A0A7W4W826"/>
<name>A0A7W4W826_9GAMM</name>
<dbReference type="Proteomes" id="UP000535937">
    <property type="component" value="Unassembled WGS sequence"/>
</dbReference>
<proteinExistence type="predicted"/>
<feature type="chain" id="PRO_5031021961" description="CYTH domain-containing protein" evidence="2">
    <location>
        <begin position="27"/>
        <end position="323"/>
    </location>
</feature>
<keyword evidence="1" id="KW-0472">Membrane</keyword>
<protein>
    <recommendedName>
        <fullName evidence="5">CYTH domain-containing protein</fullName>
    </recommendedName>
</protein>